<dbReference type="PANTHER" id="PTHR34322">
    <property type="entry name" value="TRANSPOSASE, Y1_TNP DOMAIN-CONTAINING"/>
    <property type="match status" value="1"/>
</dbReference>
<organism evidence="2 3">
    <name type="scientific">Candidatus Roizmanbacteria bacterium RIFCSPHIGHO2_02_FULL_38_11</name>
    <dbReference type="NCBI Taxonomy" id="1802039"/>
    <lineage>
        <taxon>Bacteria</taxon>
        <taxon>Candidatus Roizmaniibacteriota</taxon>
    </lineage>
</organism>
<dbReference type="AlphaFoldDB" id="A0A1F7H153"/>
<evidence type="ECO:0000313" key="2">
    <source>
        <dbReference type="EMBL" id="OGK24911.1"/>
    </source>
</evidence>
<dbReference type="Proteomes" id="UP000177913">
    <property type="component" value="Unassembled WGS sequence"/>
</dbReference>
<comment type="caution">
    <text evidence="2">The sequence shown here is derived from an EMBL/GenBank/DDBJ whole genome shotgun (WGS) entry which is preliminary data.</text>
</comment>
<dbReference type="Gene3D" id="3.30.70.1290">
    <property type="entry name" value="Transposase IS200-like"/>
    <property type="match status" value="1"/>
</dbReference>
<dbReference type="InterPro" id="IPR002686">
    <property type="entry name" value="Transposase_17"/>
</dbReference>
<dbReference type="GO" id="GO:0006313">
    <property type="term" value="P:DNA transposition"/>
    <property type="evidence" value="ECO:0007669"/>
    <property type="project" value="InterPro"/>
</dbReference>
<dbReference type="GO" id="GO:0003677">
    <property type="term" value="F:DNA binding"/>
    <property type="evidence" value="ECO:0007669"/>
    <property type="project" value="InterPro"/>
</dbReference>
<sequence length="211" mass="25360">MKTYEGDILHVYNKSIARYGIFKDFTNSQRFIDVLDYYNNKEPHKSFSNFLIANPDFSCPSLLYNKNSSLVKFISYCIMPDHYHLVIKILEDNLLSKYISDVENSFTKYFNFKFDRKGPLWQSSYKYVKIKTNEQLLHVTRYVHLNPTTSFLVEKPEDWIFSSYKSFITDKSYLDYATEISIKEPLHYKKFVEDQIDYQRKLKMIKKLIFD</sequence>
<dbReference type="InterPro" id="IPR036515">
    <property type="entry name" value="Transposase_17_sf"/>
</dbReference>
<reference evidence="2 3" key="1">
    <citation type="journal article" date="2016" name="Nat. Commun.">
        <title>Thousands of microbial genomes shed light on interconnected biogeochemical processes in an aquifer system.</title>
        <authorList>
            <person name="Anantharaman K."/>
            <person name="Brown C.T."/>
            <person name="Hug L.A."/>
            <person name="Sharon I."/>
            <person name="Castelle C.J."/>
            <person name="Probst A.J."/>
            <person name="Thomas B.C."/>
            <person name="Singh A."/>
            <person name="Wilkins M.J."/>
            <person name="Karaoz U."/>
            <person name="Brodie E.L."/>
            <person name="Williams K.H."/>
            <person name="Hubbard S.S."/>
            <person name="Banfield J.F."/>
        </authorList>
    </citation>
    <scope>NUCLEOTIDE SEQUENCE [LARGE SCALE GENOMIC DNA]</scope>
</reference>
<protein>
    <recommendedName>
        <fullName evidence="1">Transposase IS200-like domain-containing protein</fullName>
    </recommendedName>
</protein>
<accession>A0A1F7H153</accession>
<gene>
    <name evidence="2" type="ORF">A3C25_02365</name>
</gene>
<dbReference type="EMBL" id="MFZO01000023">
    <property type="protein sequence ID" value="OGK24911.1"/>
    <property type="molecule type" value="Genomic_DNA"/>
</dbReference>
<evidence type="ECO:0000259" key="1">
    <source>
        <dbReference type="SMART" id="SM01321"/>
    </source>
</evidence>
<feature type="domain" description="Transposase IS200-like" evidence="1">
    <location>
        <begin position="4"/>
        <end position="146"/>
    </location>
</feature>
<dbReference type="Pfam" id="PF01797">
    <property type="entry name" value="Y1_Tnp"/>
    <property type="match status" value="1"/>
</dbReference>
<evidence type="ECO:0000313" key="3">
    <source>
        <dbReference type="Proteomes" id="UP000177913"/>
    </source>
</evidence>
<dbReference type="GO" id="GO:0004803">
    <property type="term" value="F:transposase activity"/>
    <property type="evidence" value="ECO:0007669"/>
    <property type="project" value="InterPro"/>
</dbReference>
<name>A0A1F7H153_9BACT</name>
<dbReference type="SMART" id="SM01321">
    <property type="entry name" value="Y1_Tnp"/>
    <property type="match status" value="1"/>
</dbReference>
<proteinExistence type="predicted"/>
<dbReference type="PANTHER" id="PTHR34322:SF2">
    <property type="entry name" value="TRANSPOSASE IS200-LIKE DOMAIN-CONTAINING PROTEIN"/>
    <property type="match status" value="1"/>
</dbReference>
<dbReference type="SUPFAM" id="SSF143422">
    <property type="entry name" value="Transposase IS200-like"/>
    <property type="match status" value="1"/>
</dbReference>